<organism evidence="4 5">
    <name type="scientific">Solanum bulbocastanum</name>
    <name type="common">Wild potato</name>
    <dbReference type="NCBI Taxonomy" id="147425"/>
    <lineage>
        <taxon>Eukaryota</taxon>
        <taxon>Viridiplantae</taxon>
        <taxon>Streptophyta</taxon>
        <taxon>Embryophyta</taxon>
        <taxon>Tracheophyta</taxon>
        <taxon>Spermatophyta</taxon>
        <taxon>Magnoliopsida</taxon>
        <taxon>eudicotyledons</taxon>
        <taxon>Gunneridae</taxon>
        <taxon>Pentapetalae</taxon>
        <taxon>asterids</taxon>
        <taxon>lamiids</taxon>
        <taxon>Solanales</taxon>
        <taxon>Solanaceae</taxon>
        <taxon>Solanoideae</taxon>
        <taxon>Solaneae</taxon>
        <taxon>Solanum</taxon>
    </lineage>
</organism>
<accession>A0AAN8Y1N9</accession>
<dbReference type="PANTHER" id="PTHR45639">
    <property type="entry name" value="HSC70CB, ISOFORM G-RELATED"/>
    <property type="match status" value="1"/>
</dbReference>
<sequence>MSTNPMFNHIDLAEKQKVVNECGKAEAWFRKKIQQQDAPPKFANPVHLSADVQRKAEALDRVCRPIITKPKPATPETPSCQSPQRGETQPPTAESPNAGNAKCNYRY</sequence>
<dbReference type="GO" id="GO:0140662">
    <property type="term" value="F:ATP-dependent protein folding chaperone"/>
    <property type="evidence" value="ECO:0007669"/>
    <property type="project" value="InterPro"/>
</dbReference>
<name>A0AAN8Y1N9_SOLBU</name>
<feature type="compositionally biased region" description="Polar residues" evidence="3">
    <location>
        <begin position="76"/>
        <end position="98"/>
    </location>
</feature>
<protein>
    <submittedName>
        <fullName evidence="4">Uncharacterized protein</fullName>
    </submittedName>
</protein>
<feature type="region of interest" description="Disordered" evidence="3">
    <location>
        <begin position="66"/>
        <end position="107"/>
    </location>
</feature>
<dbReference type="EMBL" id="JBANQN010000011">
    <property type="protein sequence ID" value="KAK6776004.1"/>
    <property type="molecule type" value="Genomic_DNA"/>
</dbReference>
<evidence type="ECO:0000256" key="1">
    <source>
        <dbReference type="ARBA" id="ARBA00022741"/>
    </source>
</evidence>
<evidence type="ECO:0000313" key="5">
    <source>
        <dbReference type="Proteomes" id="UP001371456"/>
    </source>
</evidence>
<dbReference type="PANTHER" id="PTHR45639:SF4">
    <property type="entry name" value="HSC70CB, ISOFORM G"/>
    <property type="match status" value="1"/>
</dbReference>
<dbReference type="GO" id="GO:0005634">
    <property type="term" value="C:nucleus"/>
    <property type="evidence" value="ECO:0007669"/>
    <property type="project" value="TreeGrafter"/>
</dbReference>
<dbReference type="SUPFAM" id="SSF100934">
    <property type="entry name" value="Heat shock protein 70kD (HSP70), C-terminal subdomain"/>
    <property type="match status" value="1"/>
</dbReference>
<keyword evidence="2" id="KW-0067">ATP-binding</keyword>
<dbReference type="AlphaFoldDB" id="A0AAN8Y1N9"/>
<proteinExistence type="predicted"/>
<gene>
    <name evidence="4" type="ORF">RDI58_027005</name>
</gene>
<keyword evidence="5" id="KW-1185">Reference proteome</keyword>
<keyword evidence="1" id="KW-0547">Nucleotide-binding</keyword>
<evidence type="ECO:0000313" key="4">
    <source>
        <dbReference type="EMBL" id="KAK6776004.1"/>
    </source>
</evidence>
<reference evidence="4 5" key="1">
    <citation type="submission" date="2024-02" db="EMBL/GenBank/DDBJ databases">
        <title>de novo genome assembly of Solanum bulbocastanum strain 11H21.</title>
        <authorList>
            <person name="Hosaka A.J."/>
        </authorList>
    </citation>
    <scope>NUCLEOTIDE SEQUENCE [LARGE SCALE GENOMIC DNA]</scope>
    <source>
        <tissue evidence="4">Young leaves</tissue>
    </source>
</reference>
<dbReference type="GO" id="GO:0005524">
    <property type="term" value="F:ATP binding"/>
    <property type="evidence" value="ECO:0007669"/>
    <property type="project" value="UniProtKB-KW"/>
</dbReference>
<dbReference type="InterPro" id="IPR029048">
    <property type="entry name" value="HSP70_C_sf"/>
</dbReference>
<dbReference type="InterPro" id="IPR013126">
    <property type="entry name" value="Hsp_70_fam"/>
</dbReference>
<evidence type="ECO:0000256" key="2">
    <source>
        <dbReference type="ARBA" id="ARBA00022840"/>
    </source>
</evidence>
<comment type="caution">
    <text evidence="4">The sequence shown here is derived from an EMBL/GenBank/DDBJ whole genome shotgun (WGS) entry which is preliminary data.</text>
</comment>
<evidence type="ECO:0000256" key="3">
    <source>
        <dbReference type="SAM" id="MobiDB-lite"/>
    </source>
</evidence>
<dbReference type="Proteomes" id="UP001371456">
    <property type="component" value="Unassembled WGS sequence"/>
</dbReference>
<dbReference type="GO" id="GO:0005829">
    <property type="term" value="C:cytosol"/>
    <property type="evidence" value="ECO:0007669"/>
    <property type="project" value="TreeGrafter"/>
</dbReference>